<keyword evidence="5 6" id="KW-0472">Membrane</keyword>
<evidence type="ECO:0000259" key="7">
    <source>
        <dbReference type="Pfam" id="PF00892"/>
    </source>
</evidence>
<keyword evidence="3 6" id="KW-0812">Transmembrane</keyword>
<name>A0AAW0LLY1_QUESU</name>
<feature type="transmembrane region" description="Helical" evidence="6">
    <location>
        <begin position="138"/>
        <end position="156"/>
    </location>
</feature>
<feature type="transmembrane region" description="Helical" evidence="6">
    <location>
        <begin position="43"/>
        <end position="64"/>
    </location>
</feature>
<dbReference type="InterPro" id="IPR000620">
    <property type="entry name" value="EamA_dom"/>
</dbReference>
<comment type="caution">
    <text evidence="8">The sequence shown here is derived from an EMBL/GenBank/DDBJ whole genome shotgun (WGS) entry which is preliminary data.</text>
</comment>
<keyword evidence="4 6" id="KW-1133">Transmembrane helix</keyword>
<evidence type="ECO:0000313" key="9">
    <source>
        <dbReference type="Proteomes" id="UP000237347"/>
    </source>
</evidence>
<evidence type="ECO:0000256" key="5">
    <source>
        <dbReference type="ARBA" id="ARBA00023136"/>
    </source>
</evidence>
<comment type="similarity">
    <text evidence="2 6">Belongs to the drug/metabolite transporter (DMT) superfamily. Plant drug/metabolite exporter (P-DME) (TC 2.A.7.4) family.</text>
</comment>
<dbReference type="GO" id="GO:0022857">
    <property type="term" value="F:transmembrane transporter activity"/>
    <property type="evidence" value="ECO:0007669"/>
    <property type="project" value="InterPro"/>
</dbReference>
<evidence type="ECO:0000256" key="1">
    <source>
        <dbReference type="ARBA" id="ARBA00004141"/>
    </source>
</evidence>
<evidence type="ECO:0000313" key="8">
    <source>
        <dbReference type="EMBL" id="KAK7852285.1"/>
    </source>
</evidence>
<protein>
    <recommendedName>
        <fullName evidence="6">WAT1-related protein</fullName>
    </recommendedName>
</protein>
<dbReference type="PANTHER" id="PTHR31218">
    <property type="entry name" value="WAT1-RELATED PROTEIN"/>
    <property type="match status" value="1"/>
</dbReference>
<reference evidence="8 9" key="1">
    <citation type="journal article" date="2018" name="Sci. Data">
        <title>The draft genome sequence of cork oak.</title>
        <authorList>
            <person name="Ramos A.M."/>
            <person name="Usie A."/>
            <person name="Barbosa P."/>
            <person name="Barros P.M."/>
            <person name="Capote T."/>
            <person name="Chaves I."/>
            <person name="Simoes F."/>
            <person name="Abreu I."/>
            <person name="Carrasquinho I."/>
            <person name="Faro C."/>
            <person name="Guimaraes J.B."/>
            <person name="Mendonca D."/>
            <person name="Nobrega F."/>
            <person name="Rodrigues L."/>
            <person name="Saibo N.J.M."/>
            <person name="Varela M.C."/>
            <person name="Egas C."/>
            <person name="Matos J."/>
            <person name="Miguel C.M."/>
            <person name="Oliveira M.M."/>
            <person name="Ricardo C.P."/>
            <person name="Goncalves S."/>
        </authorList>
    </citation>
    <scope>NUCLEOTIDE SEQUENCE [LARGE SCALE GENOMIC DNA]</scope>
    <source>
        <strain evidence="9">cv. HL8</strain>
    </source>
</reference>
<dbReference type="AlphaFoldDB" id="A0AAW0LLY1"/>
<sequence length="295" mass="32176">MGHLCNVIHSLKPAIVMVVVQITHAGMNILFKLLAEDGMHLRVLIAYRMLFATAFMVPLALIFGRKTRPKLTWVVMFKAFLCGLFGGTLNQNLYFESFAFTSATVAVAMSNLNPAITFVLAISVGLEKLALRTLAGKLKMAGTIVGIGGAMLFTLYRGVEIDLWSTHVDLLHHDHQQHVAPSHQGSSSRHVIGTLLCLASSLSYAMWLIIQAKMIESYPCLYSSTALICTMSFMQSIGIVSSGMVVALIAWCIQERGPLFVSIFNPLSLLIVALAGSLVLEEELHLGRNKLSLAT</sequence>
<keyword evidence="9" id="KW-1185">Reference proteome</keyword>
<accession>A0AAW0LLY1</accession>
<dbReference type="InterPro" id="IPR030184">
    <property type="entry name" value="WAT1-related"/>
</dbReference>
<organism evidence="8 9">
    <name type="scientific">Quercus suber</name>
    <name type="common">Cork oak</name>
    <dbReference type="NCBI Taxonomy" id="58331"/>
    <lineage>
        <taxon>Eukaryota</taxon>
        <taxon>Viridiplantae</taxon>
        <taxon>Streptophyta</taxon>
        <taxon>Embryophyta</taxon>
        <taxon>Tracheophyta</taxon>
        <taxon>Spermatophyta</taxon>
        <taxon>Magnoliopsida</taxon>
        <taxon>eudicotyledons</taxon>
        <taxon>Gunneridae</taxon>
        <taxon>Pentapetalae</taxon>
        <taxon>rosids</taxon>
        <taxon>fabids</taxon>
        <taxon>Fagales</taxon>
        <taxon>Fagaceae</taxon>
        <taxon>Quercus</taxon>
    </lineage>
</organism>
<evidence type="ECO:0000256" key="3">
    <source>
        <dbReference type="ARBA" id="ARBA00022692"/>
    </source>
</evidence>
<evidence type="ECO:0000256" key="2">
    <source>
        <dbReference type="ARBA" id="ARBA00007635"/>
    </source>
</evidence>
<proteinExistence type="inferred from homology"/>
<dbReference type="InterPro" id="IPR037185">
    <property type="entry name" value="EmrE-like"/>
</dbReference>
<feature type="domain" description="EamA" evidence="7">
    <location>
        <begin position="14"/>
        <end position="152"/>
    </location>
</feature>
<dbReference type="GO" id="GO:0016020">
    <property type="term" value="C:membrane"/>
    <property type="evidence" value="ECO:0007669"/>
    <property type="project" value="UniProtKB-SubCell"/>
</dbReference>
<evidence type="ECO:0000256" key="4">
    <source>
        <dbReference type="ARBA" id="ARBA00022989"/>
    </source>
</evidence>
<dbReference type="Pfam" id="PF00892">
    <property type="entry name" value="EamA"/>
    <property type="match status" value="1"/>
</dbReference>
<feature type="transmembrane region" description="Helical" evidence="6">
    <location>
        <begin position="71"/>
        <end position="89"/>
    </location>
</feature>
<feature type="transmembrane region" description="Helical" evidence="6">
    <location>
        <begin position="259"/>
        <end position="280"/>
    </location>
</feature>
<feature type="transmembrane region" description="Helical" evidence="6">
    <location>
        <begin position="101"/>
        <end position="126"/>
    </location>
</feature>
<gene>
    <name evidence="8" type="ORF">CFP56_039417</name>
</gene>
<feature type="transmembrane region" description="Helical" evidence="6">
    <location>
        <begin position="12"/>
        <end position="31"/>
    </location>
</feature>
<dbReference type="EMBL" id="PKMF04000077">
    <property type="protein sequence ID" value="KAK7852285.1"/>
    <property type="molecule type" value="Genomic_DNA"/>
</dbReference>
<comment type="subcellular location">
    <subcellularLocation>
        <location evidence="1 6">Membrane</location>
        <topology evidence="1 6">Multi-pass membrane protein</topology>
    </subcellularLocation>
</comment>
<feature type="transmembrane region" description="Helical" evidence="6">
    <location>
        <begin position="191"/>
        <end position="210"/>
    </location>
</feature>
<evidence type="ECO:0000256" key="6">
    <source>
        <dbReference type="RuleBase" id="RU363077"/>
    </source>
</evidence>
<dbReference type="SUPFAM" id="SSF103481">
    <property type="entry name" value="Multidrug resistance efflux transporter EmrE"/>
    <property type="match status" value="1"/>
</dbReference>
<dbReference type="Proteomes" id="UP000237347">
    <property type="component" value="Unassembled WGS sequence"/>
</dbReference>
<feature type="transmembrane region" description="Helical" evidence="6">
    <location>
        <begin position="222"/>
        <end position="253"/>
    </location>
</feature>